<proteinExistence type="predicted"/>
<dbReference type="EMBL" id="BMLQ01000002">
    <property type="protein sequence ID" value="GGO42696.1"/>
    <property type="molecule type" value="Genomic_DNA"/>
</dbReference>
<evidence type="ECO:0000313" key="2">
    <source>
        <dbReference type="Proteomes" id="UP000642509"/>
    </source>
</evidence>
<gene>
    <name evidence="1" type="ORF">GCM10010977_09130</name>
</gene>
<protein>
    <submittedName>
        <fullName evidence="1">Uncharacterized protein</fullName>
    </submittedName>
</protein>
<accession>A0ABQ2LSN1</accession>
<comment type="caution">
    <text evidence="1">The sequence shown here is derived from an EMBL/GenBank/DDBJ whole genome shotgun (WGS) entry which is preliminary data.</text>
</comment>
<keyword evidence="2" id="KW-1185">Reference proteome</keyword>
<reference evidence="2" key="1">
    <citation type="journal article" date="2019" name="Int. J. Syst. Evol. Microbiol.">
        <title>The Global Catalogue of Microorganisms (GCM) 10K type strain sequencing project: providing services to taxonomists for standard genome sequencing and annotation.</title>
        <authorList>
            <consortium name="The Broad Institute Genomics Platform"/>
            <consortium name="The Broad Institute Genome Sequencing Center for Infectious Disease"/>
            <person name="Wu L."/>
            <person name="Ma J."/>
        </authorList>
    </citation>
    <scope>NUCLEOTIDE SEQUENCE [LARGE SCALE GENOMIC DNA]</scope>
    <source>
        <strain evidence="2">CGMCC 1.7064</strain>
    </source>
</reference>
<dbReference type="RefSeq" id="WP_188804650.1">
    <property type="nucleotide sequence ID" value="NZ_BAAAOU010000001.1"/>
</dbReference>
<sequence>MTEQSPQHQPNKPARQKAYSVVRDKTGLGAWFRFQWRFIYIASCTFGPASRQGTLDPRKQLQKERAVKLLQGYRNTGQQPPAELLAFTGL</sequence>
<evidence type="ECO:0000313" key="1">
    <source>
        <dbReference type="EMBL" id="GGO42696.1"/>
    </source>
</evidence>
<name>A0ABQ2LSN1_9MICC</name>
<dbReference type="Proteomes" id="UP000642509">
    <property type="component" value="Unassembled WGS sequence"/>
</dbReference>
<organism evidence="1 2">
    <name type="scientific">Citricoccus zhacaiensis</name>
    <dbReference type="NCBI Taxonomy" id="489142"/>
    <lineage>
        <taxon>Bacteria</taxon>
        <taxon>Bacillati</taxon>
        <taxon>Actinomycetota</taxon>
        <taxon>Actinomycetes</taxon>
        <taxon>Micrococcales</taxon>
        <taxon>Micrococcaceae</taxon>
        <taxon>Citricoccus</taxon>
    </lineage>
</organism>